<evidence type="ECO:0000256" key="5">
    <source>
        <dbReference type="ARBA" id="ARBA00022989"/>
    </source>
</evidence>
<dbReference type="GO" id="GO:0022857">
    <property type="term" value="F:transmembrane transporter activity"/>
    <property type="evidence" value="ECO:0007669"/>
    <property type="project" value="InterPro"/>
</dbReference>
<feature type="transmembrane region" description="Helical" evidence="10">
    <location>
        <begin position="84"/>
        <end position="103"/>
    </location>
</feature>
<keyword evidence="12" id="KW-1185">Reference proteome</keyword>
<keyword evidence="5 10" id="KW-1133">Transmembrane helix</keyword>
<dbReference type="PANTHER" id="PTHR30561">
    <property type="entry name" value="SMR FAMILY PROTON-DEPENDENT DRUG EFFLUX TRANSPORTER SUGE"/>
    <property type="match status" value="1"/>
</dbReference>
<dbReference type="InterPro" id="IPR045324">
    <property type="entry name" value="Small_multidrug_res"/>
</dbReference>
<dbReference type="NCBIfam" id="NF008512">
    <property type="entry name" value="PRK11431.1"/>
    <property type="match status" value="1"/>
</dbReference>
<protein>
    <recommendedName>
        <fullName evidence="8">Guanidinium exporter</fullName>
    </recommendedName>
</protein>
<keyword evidence="2" id="KW-0813">Transport</keyword>
<dbReference type="RefSeq" id="WP_165119578.1">
    <property type="nucleotide sequence ID" value="NZ_JAAKZG010000008.1"/>
</dbReference>
<dbReference type="Proteomes" id="UP000481252">
    <property type="component" value="Unassembled WGS sequence"/>
</dbReference>
<evidence type="ECO:0000256" key="3">
    <source>
        <dbReference type="ARBA" id="ARBA00022475"/>
    </source>
</evidence>
<evidence type="ECO:0000256" key="4">
    <source>
        <dbReference type="ARBA" id="ARBA00022692"/>
    </source>
</evidence>
<dbReference type="Gene3D" id="1.10.3730.20">
    <property type="match status" value="1"/>
</dbReference>
<dbReference type="EMBL" id="JAAKZG010000008">
    <property type="protein sequence ID" value="NGN43222.1"/>
    <property type="molecule type" value="Genomic_DNA"/>
</dbReference>
<dbReference type="InterPro" id="IPR000390">
    <property type="entry name" value="Small_drug/metabolite_transptr"/>
</dbReference>
<feature type="transmembrane region" description="Helical" evidence="10">
    <location>
        <begin position="57"/>
        <end position="78"/>
    </location>
</feature>
<evidence type="ECO:0000256" key="7">
    <source>
        <dbReference type="ARBA" id="ARBA00038151"/>
    </source>
</evidence>
<accession>A0A7C9R936</accession>
<dbReference type="AlphaFoldDB" id="A0A7C9R936"/>
<keyword evidence="3" id="KW-1003">Cell membrane</keyword>
<evidence type="ECO:0000256" key="1">
    <source>
        <dbReference type="ARBA" id="ARBA00004651"/>
    </source>
</evidence>
<evidence type="ECO:0000313" key="12">
    <source>
        <dbReference type="Proteomes" id="UP000481252"/>
    </source>
</evidence>
<gene>
    <name evidence="11" type="primary">sugE</name>
    <name evidence="11" type="ORF">G6N74_19305</name>
</gene>
<dbReference type="FunFam" id="1.10.3730.20:FF:000001">
    <property type="entry name" value="Quaternary ammonium compound resistance transporter SugE"/>
    <property type="match status" value="1"/>
</dbReference>
<dbReference type="InterPro" id="IPR037185">
    <property type="entry name" value="EmrE-like"/>
</dbReference>
<evidence type="ECO:0000256" key="10">
    <source>
        <dbReference type="SAM" id="Phobius"/>
    </source>
</evidence>
<name>A0A7C9R936_9HYPH</name>
<evidence type="ECO:0000256" key="6">
    <source>
        <dbReference type="ARBA" id="ARBA00023136"/>
    </source>
</evidence>
<dbReference type="SUPFAM" id="SSF103481">
    <property type="entry name" value="Multidrug resistance efflux transporter EmrE"/>
    <property type="match status" value="1"/>
</dbReference>
<evidence type="ECO:0000256" key="9">
    <source>
        <dbReference type="RuleBase" id="RU003942"/>
    </source>
</evidence>
<organism evidence="11 12">
    <name type="scientific">Mesorhizobium zhangyense</name>
    <dbReference type="NCBI Taxonomy" id="1776730"/>
    <lineage>
        <taxon>Bacteria</taxon>
        <taxon>Pseudomonadati</taxon>
        <taxon>Pseudomonadota</taxon>
        <taxon>Alphaproteobacteria</taxon>
        <taxon>Hyphomicrobiales</taxon>
        <taxon>Phyllobacteriaceae</taxon>
        <taxon>Mesorhizobium</taxon>
    </lineage>
</organism>
<evidence type="ECO:0000313" key="11">
    <source>
        <dbReference type="EMBL" id="NGN43222.1"/>
    </source>
</evidence>
<proteinExistence type="inferred from homology"/>
<evidence type="ECO:0000256" key="2">
    <source>
        <dbReference type="ARBA" id="ARBA00022448"/>
    </source>
</evidence>
<dbReference type="PANTHER" id="PTHR30561:SF0">
    <property type="entry name" value="GUANIDINIUM EXPORTER"/>
    <property type="match status" value="1"/>
</dbReference>
<comment type="similarity">
    <text evidence="7">Belongs to the drug/metabolite transporter (DMT) superfamily. Small multidrug resistance (SMR) (TC 2.A.7.1) family. Gdx/SugE subfamily.</text>
</comment>
<sequence>MAWVYLFFAGLFEVVWASTLKQSEGFTKLTPSIITAVAMLISLWLLALAMKTLPLGTAYAIWTGIGAVGAFIVGLVFFSEPATFFRIASVGLIVVGLTGLKLTSGH</sequence>
<dbReference type="GO" id="GO:1990961">
    <property type="term" value="P:xenobiotic detoxification by transmembrane export across the plasma membrane"/>
    <property type="evidence" value="ECO:0007669"/>
    <property type="project" value="UniProtKB-ARBA"/>
</dbReference>
<comment type="subcellular location">
    <subcellularLocation>
        <location evidence="1 9">Cell membrane</location>
        <topology evidence="1 9">Multi-pass membrane protein</topology>
    </subcellularLocation>
</comment>
<dbReference type="GO" id="GO:0005886">
    <property type="term" value="C:plasma membrane"/>
    <property type="evidence" value="ECO:0007669"/>
    <property type="project" value="UniProtKB-SubCell"/>
</dbReference>
<comment type="caution">
    <text evidence="11">The sequence shown here is derived from an EMBL/GenBank/DDBJ whole genome shotgun (WGS) entry which is preliminary data.</text>
</comment>
<keyword evidence="6 10" id="KW-0472">Membrane</keyword>
<dbReference type="Pfam" id="PF00893">
    <property type="entry name" value="Multi_Drug_Res"/>
    <property type="match status" value="1"/>
</dbReference>
<keyword evidence="4 9" id="KW-0812">Transmembrane</keyword>
<evidence type="ECO:0000256" key="8">
    <source>
        <dbReference type="ARBA" id="ARBA00039168"/>
    </source>
</evidence>
<feature type="transmembrane region" description="Helical" evidence="10">
    <location>
        <begin position="33"/>
        <end position="50"/>
    </location>
</feature>
<reference evidence="11 12" key="1">
    <citation type="submission" date="2020-02" db="EMBL/GenBank/DDBJ databases">
        <title>Genome sequence of the type strain CGMCC 1.15528 of Mesorhizobium zhangyense.</title>
        <authorList>
            <person name="Gao J."/>
            <person name="Sun J."/>
        </authorList>
    </citation>
    <scope>NUCLEOTIDE SEQUENCE [LARGE SCALE GENOMIC DNA]</scope>
    <source>
        <strain evidence="11 12">CGMCC 1.15528</strain>
    </source>
</reference>